<protein>
    <submittedName>
        <fullName evidence="7">Outer membrane protein</fullName>
    </submittedName>
</protein>
<name>A0ABW4R687_9RHOB</name>
<sequence length="241" mass="25120">MVKTSLNAMVFAAAAASVVGSGAVAGGFTPAVEEVAPIVEVAPALPMWQGGYVGGTLGYAFSGDDRVGLSPNAGGASYDVDKLKLSGLNGGIRAGYRWQRNAWVFGTELGIEGGNVKDSFSTDGYDGSMKVKNVLALRSKIGRAMDNGLLVYGIGGIARGKFDYSVEGTGPAGVANINESFSKTGYIVGLGVEKMINERMSITGEYEYANFGKTELNGTSGLATRATPDYHNIKVGVNFRF</sequence>
<evidence type="ECO:0000256" key="3">
    <source>
        <dbReference type="ARBA" id="ARBA00023136"/>
    </source>
</evidence>
<dbReference type="InterPro" id="IPR027385">
    <property type="entry name" value="Beta-barrel_OMP"/>
</dbReference>
<keyword evidence="8" id="KW-1185">Reference proteome</keyword>
<dbReference type="InterPro" id="IPR051692">
    <property type="entry name" value="OMP-like"/>
</dbReference>
<dbReference type="EMBL" id="JBHUEN010000021">
    <property type="protein sequence ID" value="MFD1881712.1"/>
    <property type="molecule type" value="Genomic_DNA"/>
</dbReference>
<accession>A0ABW4R687</accession>
<dbReference type="PANTHER" id="PTHR34001">
    <property type="entry name" value="BLL7405 PROTEIN"/>
    <property type="match status" value="1"/>
</dbReference>
<proteinExistence type="inferred from homology"/>
<dbReference type="Pfam" id="PF13505">
    <property type="entry name" value="OMP_b-brl"/>
    <property type="match status" value="1"/>
</dbReference>
<dbReference type="RefSeq" id="WP_379141794.1">
    <property type="nucleotide sequence ID" value="NZ_JBHUEN010000021.1"/>
</dbReference>
<dbReference type="InterPro" id="IPR011250">
    <property type="entry name" value="OMP/PagP_B-barrel"/>
</dbReference>
<feature type="signal peptide" evidence="5">
    <location>
        <begin position="1"/>
        <end position="25"/>
    </location>
</feature>
<keyword evidence="3" id="KW-0472">Membrane</keyword>
<evidence type="ECO:0000313" key="8">
    <source>
        <dbReference type="Proteomes" id="UP001597213"/>
    </source>
</evidence>
<evidence type="ECO:0000313" key="7">
    <source>
        <dbReference type="EMBL" id="MFD1881712.1"/>
    </source>
</evidence>
<dbReference type="PANTHER" id="PTHR34001:SF3">
    <property type="entry name" value="BLL7405 PROTEIN"/>
    <property type="match status" value="1"/>
</dbReference>
<feature type="chain" id="PRO_5045379564" evidence="5">
    <location>
        <begin position="26"/>
        <end position="241"/>
    </location>
</feature>
<feature type="domain" description="Outer membrane protein beta-barrel" evidence="6">
    <location>
        <begin position="50"/>
        <end position="241"/>
    </location>
</feature>
<reference evidence="8" key="1">
    <citation type="journal article" date="2019" name="Int. J. Syst. Evol. Microbiol.">
        <title>The Global Catalogue of Microorganisms (GCM) 10K type strain sequencing project: providing services to taxonomists for standard genome sequencing and annotation.</title>
        <authorList>
            <consortium name="The Broad Institute Genomics Platform"/>
            <consortium name="The Broad Institute Genome Sequencing Center for Infectious Disease"/>
            <person name="Wu L."/>
            <person name="Ma J."/>
        </authorList>
    </citation>
    <scope>NUCLEOTIDE SEQUENCE [LARGE SCALE GENOMIC DNA]</scope>
    <source>
        <strain evidence="8">CCUG 56029</strain>
    </source>
</reference>
<dbReference type="Proteomes" id="UP001597213">
    <property type="component" value="Unassembled WGS sequence"/>
</dbReference>
<comment type="similarity">
    <text evidence="4">Belongs to the Omp25/RopB family.</text>
</comment>
<evidence type="ECO:0000259" key="6">
    <source>
        <dbReference type="Pfam" id="PF13505"/>
    </source>
</evidence>
<comment type="caution">
    <text evidence="7">The sequence shown here is derived from an EMBL/GenBank/DDBJ whole genome shotgun (WGS) entry which is preliminary data.</text>
</comment>
<evidence type="ECO:0000256" key="5">
    <source>
        <dbReference type="SAM" id="SignalP"/>
    </source>
</evidence>
<evidence type="ECO:0000256" key="1">
    <source>
        <dbReference type="ARBA" id="ARBA00004370"/>
    </source>
</evidence>
<evidence type="ECO:0000256" key="4">
    <source>
        <dbReference type="ARBA" id="ARBA00038306"/>
    </source>
</evidence>
<keyword evidence="2 5" id="KW-0732">Signal</keyword>
<organism evidence="7 8">
    <name type="scientific">Paracoccus pacificus</name>
    <dbReference type="NCBI Taxonomy" id="1463598"/>
    <lineage>
        <taxon>Bacteria</taxon>
        <taxon>Pseudomonadati</taxon>
        <taxon>Pseudomonadota</taxon>
        <taxon>Alphaproteobacteria</taxon>
        <taxon>Rhodobacterales</taxon>
        <taxon>Paracoccaceae</taxon>
        <taxon>Paracoccus</taxon>
    </lineage>
</organism>
<gene>
    <name evidence="7" type="ORF">ACFSCT_08300</name>
</gene>
<evidence type="ECO:0000256" key="2">
    <source>
        <dbReference type="ARBA" id="ARBA00022729"/>
    </source>
</evidence>
<dbReference type="SUPFAM" id="SSF56925">
    <property type="entry name" value="OMPA-like"/>
    <property type="match status" value="1"/>
</dbReference>
<dbReference type="Gene3D" id="2.40.160.20">
    <property type="match status" value="1"/>
</dbReference>
<comment type="subcellular location">
    <subcellularLocation>
        <location evidence="1">Membrane</location>
    </subcellularLocation>
</comment>